<dbReference type="Proteomes" id="UP001430584">
    <property type="component" value="Unassembled WGS sequence"/>
</dbReference>
<evidence type="ECO:0000256" key="7">
    <source>
        <dbReference type="SAM" id="MobiDB-lite"/>
    </source>
</evidence>
<evidence type="ECO:0000256" key="3">
    <source>
        <dbReference type="ARBA" id="ARBA00004370"/>
    </source>
</evidence>
<name>A0ABR3CTD8_9PEZI</name>
<evidence type="ECO:0000313" key="9">
    <source>
        <dbReference type="Proteomes" id="UP001430584"/>
    </source>
</evidence>
<keyword evidence="5" id="KW-0496">Mitochondrion</keyword>
<evidence type="ECO:0000313" key="8">
    <source>
        <dbReference type="EMBL" id="KAL0264171.1"/>
    </source>
</evidence>
<dbReference type="InterPro" id="IPR052374">
    <property type="entry name" value="SERAC1"/>
</dbReference>
<dbReference type="PANTHER" id="PTHR48182:SF2">
    <property type="entry name" value="PROTEIN SERAC1"/>
    <property type="match status" value="1"/>
</dbReference>
<dbReference type="EMBL" id="JAJVCZ030000001">
    <property type="protein sequence ID" value="KAL0264171.1"/>
    <property type="molecule type" value="Genomic_DNA"/>
</dbReference>
<organism evidence="8 9">
    <name type="scientific">Diplodia seriata</name>
    <dbReference type="NCBI Taxonomy" id="420778"/>
    <lineage>
        <taxon>Eukaryota</taxon>
        <taxon>Fungi</taxon>
        <taxon>Dikarya</taxon>
        <taxon>Ascomycota</taxon>
        <taxon>Pezizomycotina</taxon>
        <taxon>Dothideomycetes</taxon>
        <taxon>Dothideomycetes incertae sedis</taxon>
        <taxon>Botryosphaeriales</taxon>
        <taxon>Botryosphaeriaceae</taxon>
        <taxon>Diplodia</taxon>
    </lineage>
</organism>
<keyword evidence="9" id="KW-1185">Reference proteome</keyword>
<evidence type="ECO:0000256" key="6">
    <source>
        <dbReference type="ARBA" id="ARBA00023136"/>
    </source>
</evidence>
<dbReference type="SUPFAM" id="SSF53474">
    <property type="entry name" value="alpha/beta-Hydrolases"/>
    <property type="match status" value="1"/>
</dbReference>
<evidence type="ECO:0008006" key="10">
    <source>
        <dbReference type="Google" id="ProtNLM"/>
    </source>
</evidence>
<evidence type="ECO:0000256" key="4">
    <source>
        <dbReference type="ARBA" id="ARBA00022824"/>
    </source>
</evidence>
<keyword evidence="4" id="KW-0256">Endoplasmic reticulum</keyword>
<keyword evidence="6" id="KW-0472">Membrane</keyword>
<comment type="caution">
    <text evidence="8">The sequence shown here is derived from an EMBL/GenBank/DDBJ whole genome shotgun (WGS) entry which is preliminary data.</text>
</comment>
<evidence type="ECO:0000256" key="1">
    <source>
        <dbReference type="ARBA" id="ARBA00004173"/>
    </source>
</evidence>
<proteinExistence type="predicted"/>
<feature type="region of interest" description="Disordered" evidence="7">
    <location>
        <begin position="385"/>
        <end position="408"/>
    </location>
</feature>
<dbReference type="InterPro" id="IPR029058">
    <property type="entry name" value="AB_hydrolase_fold"/>
</dbReference>
<dbReference type="RefSeq" id="XP_066636911.1">
    <property type="nucleotide sequence ID" value="XM_066771632.1"/>
</dbReference>
<dbReference type="Gene3D" id="3.40.50.1820">
    <property type="entry name" value="alpha/beta hydrolase"/>
    <property type="match status" value="1"/>
</dbReference>
<protein>
    <recommendedName>
        <fullName evidence="10">DUF676 domain-containing protein</fullName>
    </recommendedName>
</protein>
<gene>
    <name evidence="8" type="ORF">SLS55_000117</name>
</gene>
<evidence type="ECO:0000256" key="5">
    <source>
        <dbReference type="ARBA" id="ARBA00023128"/>
    </source>
</evidence>
<reference evidence="8 9" key="1">
    <citation type="submission" date="2024-02" db="EMBL/GenBank/DDBJ databases">
        <title>De novo assembly and annotation of 12 fungi associated with fruit tree decline syndrome in Ontario, Canada.</title>
        <authorList>
            <person name="Sulman M."/>
            <person name="Ellouze W."/>
            <person name="Ilyukhin E."/>
        </authorList>
    </citation>
    <scope>NUCLEOTIDE SEQUENCE [LARGE SCALE GENOMIC DNA]</scope>
    <source>
        <strain evidence="8 9">FDS-637</strain>
    </source>
</reference>
<dbReference type="PANTHER" id="PTHR48182">
    <property type="entry name" value="PROTEIN SERAC1"/>
    <property type="match status" value="1"/>
</dbReference>
<comment type="subcellular location">
    <subcellularLocation>
        <location evidence="2">Endoplasmic reticulum</location>
    </subcellularLocation>
    <subcellularLocation>
        <location evidence="3">Membrane</location>
    </subcellularLocation>
    <subcellularLocation>
        <location evidence="1">Mitochondrion</location>
    </subcellularLocation>
</comment>
<accession>A0ABR3CTD8</accession>
<evidence type="ECO:0000256" key="2">
    <source>
        <dbReference type="ARBA" id="ARBA00004240"/>
    </source>
</evidence>
<dbReference type="GeneID" id="92004202"/>
<sequence>MAESTHRDSRRPDETFRLQAIPAHLDKAGVHDLLRQRLGDNVKARVHSLACSPESPREKTATLQFLELPELLLRDGESDKDEWALNLPDELEGPVLDNHFRGMKPLHSSDDSKCTVEYAGLNPYFLFALSGLGSHAFGSFKKRNEPYMWLRDSLSRDLPHLRIFTFGYESRLVESQSFQNINDLAIKFRNALSEVQSVDASRPCILLGHSLGGIVLKQAILQISDCNHLGATRLEAVLGILLFGVPNQGMDVKSLVPMVGDQPNRYLVESLGQSSEILRHQERTFQKVFDFKESMVFSFFETVKSPTAQKVDGRWRMSGEPAVLVDRYSATHCRPWETGDFYIYPVDRTHSEMVKFTNSQDEYYKVVKGRLNRLVMNRNEMVRRKNSELRQPKGGQESGEPAPLLVNS</sequence>